<dbReference type="EMBL" id="CM001475">
    <property type="protein sequence ID" value="EIC28730.1"/>
    <property type="molecule type" value="Genomic_DNA"/>
</dbReference>
<evidence type="ECO:0000313" key="12">
    <source>
        <dbReference type="EMBL" id="EIC28730.1"/>
    </source>
</evidence>
<dbReference type="GO" id="GO:0030366">
    <property type="term" value="F:molybdopterin synthase activity"/>
    <property type="evidence" value="ECO:0007669"/>
    <property type="project" value="UniProtKB-EC"/>
</dbReference>
<keyword evidence="13" id="KW-1185">Reference proteome</keyword>
<comment type="pathway">
    <text evidence="1">Cofactor biosynthesis; molybdopterin biosynthesis.</text>
</comment>
<evidence type="ECO:0000256" key="9">
    <source>
        <dbReference type="ARBA" id="ARBA00030781"/>
    </source>
</evidence>
<keyword evidence="5" id="KW-0501">Molybdenum cofactor biosynthesis</keyword>
<dbReference type="HOGENOM" id="CLU_089568_2_1_6"/>
<evidence type="ECO:0000256" key="4">
    <source>
        <dbReference type="ARBA" id="ARBA00013858"/>
    </source>
</evidence>
<name>H8GFX9_METAL</name>
<dbReference type="STRING" id="686340.Metal_0906"/>
<dbReference type="Proteomes" id="UP000005090">
    <property type="component" value="Chromosome"/>
</dbReference>
<accession>H8GFX9</accession>
<dbReference type="PANTHER" id="PTHR23404">
    <property type="entry name" value="MOLYBDOPTERIN SYNTHASE RELATED"/>
    <property type="match status" value="1"/>
</dbReference>
<evidence type="ECO:0000256" key="1">
    <source>
        <dbReference type="ARBA" id="ARBA00005046"/>
    </source>
</evidence>
<dbReference type="Pfam" id="PF02391">
    <property type="entry name" value="MoaE"/>
    <property type="match status" value="1"/>
</dbReference>
<evidence type="ECO:0000256" key="3">
    <source>
        <dbReference type="ARBA" id="ARBA00011950"/>
    </source>
</evidence>
<comment type="subunit">
    <text evidence="6">Heterotetramer of 2 MoaD subunits and 2 MoaE subunits. Also stable as homodimer. The enzyme changes between these two forms during catalysis.</text>
</comment>
<evidence type="ECO:0000256" key="11">
    <source>
        <dbReference type="ARBA" id="ARBA00049878"/>
    </source>
</evidence>
<proteinExistence type="inferred from homology"/>
<dbReference type="GO" id="GO:0006777">
    <property type="term" value="P:Mo-molybdopterin cofactor biosynthetic process"/>
    <property type="evidence" value="ECO:0007669"/>
    <property type="project" value="UniProtKB-KW"/>
</dbReference>
<dbReference type="CDD" id="cd00756">
    <property type="entry name" value="MoaE"/>
    <property type="match status" value="1"/>
</dbReference>
<dbReference type="Gene3D" id="3.90.1170.40">
    <property type="entry name" value="Molybdopterin biosynthesis MoaE subunit"/>
    <property type="match status" value="1"/>
</dbReference>
<organism evidence="12 13">
    <name type="scientific">Methylomicrobium album BG8</name>
    <dbReference type="NCBI Taxonomy" id="686340"/>
    <lineage>
        <taxon>Bacteria</taxon>
        <taxon>Pseudomonadati</taxon>
        <taxon>Pseudomonadota</taxon>
        <taxon>Gammaproteobacteria</taxon>
        <taxon>Methylococcales</taxon>
        <taxon>Methylococcaceae</taxon>
        <taxon>Methylomicrobium</taxon>
    </lineage>
</organism>
<comment type="similarity">
    <text evidence="2">Belongs to the MoaE family.</text>
</comment>
<comment type="catalytic activity">
    <reaction evidence="11">
        <text>2 [molybdopterin-synthase sulfur-carrier protein]-C-terminal-Gly-aminoethanethioate + cyclic pyranopterin phosphate + H2O = molybdopterin + 2 [molybdopterin-synthase sulfur-carrier protein]-C-terminal Gly-Gly + 2 H(+)</text>
        <dbReference type="Rhea" id="RHEA:26333"/>
        <dbReference type="Rhea" id="RHEA-COMP:12202"/>
        <dbReference type="Rhea" id="RHEA-COMP:19907"/>
        <dbReference type="ChEBI" id="CHEBI:15377"/>
        <dbReference type="ChEBI" id="CHEBI:15378"/>
        <dbReference type="ChEBI" id="CHEBI:58698"/>
        <dbReference type="ChEBI" id="CHEBI:59648"/>
        <dbReference type="ChEBI" id="CHEBI:90778"/>
        <dbReference type="ChEBI" id="CHEBI:232372"/>
        <dbReference type="EC" id="2.8.1.12"/>
    </reaction>
</comment>
<dbReference type="InterPro" id="IPR003448">
    <property type="entry name" value="Mopterin_biosynth_MoaE"/>
</dbReference>
<reference evidence="12 13" key="1">
    <citation type="journal article" date="2013" name="Genome Announc.">
        <title>Genome Sequence of the Obligate Gammaproteobacterial Methanotroph Methylomicrobium album Strain BG8.</title>
        <authorList>
            <person name="Kits K.D."/>
            <person name="Kalyuzhnaya M.G."/>
            <person name="Klotz M.G."/>
            <person name="Jetten M.S."/>
            <person name="Op den Camp H.J."/>
            <person name="Vuilleumier S."/>
            <person name="Bringel F."/>
            <person name="Dispirito A.A."/>
            <person name="Murrell J.C."/>
            <person name="Bruce D."/>
            <person name="Cheng J.F."/>
            <person name="Copeland A."/>
            <person name="Goodwin L."/>
            <person name="Hauser L."/>
            <person name="Lajus A."/>
            <person name="Land M.L."/>
            <person name="Lapidus A."/>
            <person name="Lucas S."/>
            <person name="Medigue C."/>
            <person name="Pitluck S."/>
            <person name="Woyke T."/>
            <person name="Zeytun A."/>
            <person name="Stein L.Y."/>
        </authorList>
    </citation>
    <scope>NUCLEOTIDE SEQUENCE [LARGE SCALE GENOMIC DNA]</scope>
    <source>
        <strain evidence="12 13">BG8</strain>
    </source>
</reference>
<dbReference type="EC" id="2.8.1.12" evidence="3"/>
<evidence type="ECO:0000256" key="2">
    <source>
        <dbReference type="ARBA" id="ARBA00005426"/>
    </source>
</evidence>
<dbReference type="AlphaFoldDB" id="H8GFX9"/>
<dbReference type="RefSeq" id="WP_005370006.1">
    <property type="nucleotide sequence ID" value="NZ_CM001475.1"/>
</dbReference>
<evidence type="ECO:0000256" key="8">
    <source>
        <dbReference type="ARBA" id="ARBA00030407"/>
    </source>
</evidence>
<sequence>MVKISPRPFDPWAEAREYQHAAAQMTGKFGATNLFVGTMRDFNEGDDVVGMTLEYYPGMTERALENIVREAGERWPIIDALVVHRVGDIRPGEPIVLVAVWTSHRGDAFDAARHIMEALKSRAPFWKKEWLKAKGERWVARNTDGYLKSE</sequence>
<dbReference type="SUPFAM" id="SSF54690">
    <property type="entry name" value="Molybdopterin synthase subunit MoaE"/>
    <property type="match status" value="1"/>
</dbReference>
<evidence type="ECO:0000256" key="6">
    <source>
        <dbReference type="ARBA" id="ARBA00026066"/>
    </source>
</evidence>
<evidence type="ECO:0000313" key="13">
    <source>
        <dbReference type="Proteomes" id="UP000005090"/>
    </source>
</evidence>
<dbReference type="UniPathway" id="UPA00344"/>
<evidence type="ECO:0000256" key="7">
    <source>
        <dbReference type="ARBA" id="ARBA00029745"/>
    </source>
</evidence>
<dbReference type="InterPro" id="IPR036563">
    <property type="entry name" value="MoaE_sf"/>
</dbReference>
<dbReference type="eggNOG" id="COG0314">
    <property type="taxonomic scope" value="Bacteria"/>
</dbReference>
<evidence type="ECO:0000256" key="5">
    <source>
        <dbReference type="ARBA" id="ARBA00023150"/>
    </source>
</evidence>
<gene>
    <name evidence="12" type="ORF">Metal_0906</name>
</gene>
<evidence type="ECO:0000256" key="10">
    <source>
        <dbReference type="ARBA" id="ARBA00032474"/>
    </source>
</evidence>
<protein>
    <recommendedName>
        <fullName evidence="4">Molybdopterin synthase catalytic subunit</fullName>
        <ecNumber evidence="3">2.8.1.12</ecNumber>
    </recommendedName>
    <alternativeName>
        <fullName evidence="9">MPT synthase subunit 2</fullName>
    </alternativeName>
    <alternativeName>
        <fullName evidence="7">Molybdenum cofactor biosynthesis protein E</fullName>
    </alternativeName>
    <alternativeName>
        <fullName evidence="8">Molybdopterin-converting factor large subunit</fullName>
    </alternativeName>
    <alternativeName>
        <fullName evidence="10">Molybdopterin-converting factor subunit 2</fullName>
    </alternativeName>
</protein>